<evidence type="ECO:0000256" key="8">
    <source>
        <dbReference type="ARBA" id="ARBA00023012"/>
    </source>
</evidence>
<keyword evidence="9" id="KW-0175">Coiled coil</keyword>
<dbReference type="Gene3D" id="1.20.5.1930">
    <property type="match status" value="1"/>
</dbReference>
<reference evidence="12" key="1">
    <citation type="submission" date="2012-01" db="EMBL/GenBank/DDBJ databases">
        <title>The Genome Sequence of Treponema denticola OTK.</title>
        <authorList>
            <consortium name="The Broad Institute Genome Sequencing Platform"/>
            <person name="Earl A."/>
            <person name="Ward D."/>
            <person name="Feldgarden M."/>
            <person name="Gevers D."/>
            <person name="Blanton J.M."/>
            <person name="Fenno C.J."/>
            <person name="Baranova O.V."/>
            <person name="Mathney J."/>
            <person name="Dewhirst F.E."/>
            <person name="Izard J."/>
            <person name="Young S.K."/>
            <person name="Zeng Q."/>
            <person name="Gargeya S."/>
            <person name="Fitzgerald M."/>
            <person name="Haas B."/>
            <person name="Abouelleil A."/>
            <person name="Alvarado L."/>
            <person name="Arachchi H.M."/>
            <person name="Berlin A."/>
            <person name="Chapman S.B."/>
            <person name="Gearin G."/>
            <person name="Goldberg J."/>
            <person name="Griggs A."/>
            <person name="Gujja S."/>
            <person name="Hansen M."/>
            <person name="Heiman D."/>
            <person name="Howarth C."/>
            <person name="Larimer J."/>
            <person name="Lui A."/>
            <person name="MacDonald P.J.P."/>
            <person name="McCowen C."/>
            <person name="Montmayeur A."/>
            <person name="Murphy C."/>
            <person name="Neiman D."/>
            <person name="Pearson M."/>
            <person name="Priest M."/>
            <person name="Roberts A."/>
            <person name="Saif S."/>
            <person name="Shea T."/>
            <person name="Sisk P."/>
            <person name="Stolte C."/>
            <person name="Sykes S."/>
            <person name="Wortman J."/>
            <person name="Nusbaum C."/>
            <person name="Birren B."/>
        </authorList>
    </citation>
    <scope>NUCLEOTIDE SEQUENCE [LARGE SCALE GENOMIC DNA]</scope>
    <source>
        <strain evidence="12">OTK</strain>
    </source>
</reference>
<evidence type="ECO:0000256" key="6">
    <source>
        <dbReference type="ARBA" id="ARBA00022777"/>
    </source>
</evidence>
<feature type="transmembrane region" description="Helical" evidence="10">
    <location>
        <begin position="97"/>
        <end position="114"/>
    </location>
</feature>
<keyword evidence="10" id="KW-0472">Membrane</keyword>
<dbReference type="PANTHER" id="PTHR24421">
    <property type="entry name" value="NITRATE/NITRITE SENSOR PROTEIN NARX-RELATED"/>
    <property type="match status" value="1"/>
</dbReference>
<evidence type="ECO:0000256" key="10">
    <source>
        <dbReference type="SAM" id="Phobius"/>
    </source>
</evidence>
<evidence type="ECO:0000256" key="2">
    <source>
        <dbReference type="ARBA" id="ARBA00012438"/>
    </source>
</evidence>
<dbReference type="AlphaFoldDB" id="A0A0F6MR85"/>
<protein>
    <recommendedName>
        <fullName evidence="2">histidine kinase</fullName>
        <ecNumber evidence="2">2.7.13.3</ecNumber>
    </recommendedName>
</protein>
<dbReference type="Pfam" id="PF07730">
    <property type="entry name" value="HisKA_3"/>
    <property type="match status" value="1"/>
</dbReference>
<dbReference type="InterPro" id="IPR011712">
    <property type="entry name" value="Sig_transdc_His_kin_sub3_dim/P"/>
</dbReference>
<proteinExistence type="predicted"/>
<keyword evidence="5" id="KW-0547">Nucleotide-binding</keyword>
<sequence>MKNKFFIFIHYFLIASSLIQISVNGNKITGIQFLLYLCIIILFNLRLFYINRKTFLFFILCLIDWVLCFFLHITGLVIPFLLFLIPLIDGFYYNSKPYTYILGIIGFAVCIFSLRNFDMGIIINYTALFILSGGVLEYFKLNQNKIISSQNKIEELSIQREELLNSIHDLEIYNESIEDLMTLKERNRISREIHDSVGHGLSTMIIQLNALYAAAKNNNTDLPQKILDLNAFAKKNLEEVRFALRELKPVDYNKYEIIILVHNLIGEFKKMTNINVQFTFSKDIWSLNEKQSHAVYKAVQEFLSNSAKYSNASKITIHFSYTEASLIVTMKDNGDGCTDIKKGIGLKAIEERVKETDGTVYYESLPAVKGFFMRLAFFQNKAL</sequence>
<keyword evidence="3" id="KW-0597">Phosphoprotein</keyword>
<evidence type="ECO:0000256" key="4">
    <source>
        <dbReference type="ARBA" id="ARBA00022679"/>
    </source>
</evidence>
<keyword evidence="10" id="KW-1133">Transmembrane helix</keyword>
<comment type="catalytic activity">
    <reaction evidence="1">
        <text>ATP + protein L-histidine = ADP + protein N-phospho-L-histidine.</text>
        <dbReference type="EC" id="2.7.13.3"/>
    </reaction>
</comment>
<dbReference type="SUPFAM" id="SSF55874">
    <property type="entry name" value="ATPase domain of HSP90 chaperone/DNA topoisomerase II/histidine kinase"/>
    <property type="match status" value="1"/>
</dbReference>
<dbReference type="PANTHER" id="PTHR24421:SF10">
    <property type="entry name" value="NITRATE_NITRITE SENSOR PROTEIN NARQ"/>
    <property type="match status" value="1"/>
</dbReference>
<comment type="caution">
    <text evidence="12">The sequence shown here is derived from an EMBL/GenBank/DDBJ whole genome shotgun (WGS) entry which is preliminary data.</text>
</comment>
<feature type="coiled-coil region" evidence="9">
    <location>
        <begin position="146"/>
        <end position="173"/>
    </location>
</feature>
<evidence type="ECO:0000256" key="5">
    <source>
        <dbReference type="ARBA" id="ARBA00022741"/>
    </source>
</evidence>
<accession>A0A0F6MR85</accession>
<evidence type="ECO:0000256" key="7">
    <source>
        <dbReference type="ARBA" id="ARBA00022840"/>
    </source>
</evidence>
<dbReference type="HOGENOM" id="CLU_000445_20_15_12"/>
<gene>
    <name evidence="12" type="ORF">HMPREF9723_00786</name>
</gene>
<keyword evidence="4" id="KW-0808">Transferase</keyword>
<dbReference type="EC" id="2.7.13.3" evidence="2"/>
<feature type="domain" description="Signal transduction histidine kinase subgroup 3 dimerisation and phosphoacceptor" evidence="11">
    <location>
        <begin position="185"/>
        <end position="251"/>
    </location>
</feature>
<dbReference type="InterPro" id="IPR050482">
    <property type="entry name" value="Sensor_HK_TwoCompSys"/>
</dbReference>
<dbReference type="CDD" id="cd16917">
    <property type="entry name" value="HATPase_UhpB-NarQ-NarX-like"/>
    <property type="match status" value="1"/>
</dbReference>
<name>A0A0F6MR85_TREDN</name>
<keyword evidence="10" id="KW-0812">Transmembrane</keyword>
<evidence type="ECO:0000259" key="11">
    <source>
        <dbReference type="Pfam" id="PF07730"/>
    </source>
</evidence>
<evidence type="ECO:0000313" key="12">
    <source>
        <dbReference type="EMBL" id="EMB23648.1"/>
    </source>
</evidence>
<dbReference type="PATRIC" id="fig|999434.4.peg.819"/>
<dbReference type="GO" id="GO:0046983">
    <property type="term" value="F:protein dimerization activity"/>
    <property type="evidence" value="ECO:0007669"/>
    <property type="project" value="InterPro"/>
</dbReference>
<dbReference type="InterPro" id="IPR036890">
    <property type="entry name" value="HATPase_C_sf"/>
</dbReference>
<keyword evidence="7" id="KW-0067">ATP-binding</keyword>
<dbReference type="EMBL" id="AGDY01000004">
    <property type="protein sequence ID" value="EMB23648.1"/>
    <property type="molecule type" value="Genomic_DNA"/>
</dbReference>
<keyword evidence="6" id="KW-0418">Kinase</keyword>
<feature type="transmembrane region" description="Helical" evidence="10">
    <location>
        <begin position="29"/>
        <end position="49"/>
    </location>
</feature>
<evidence type="ECO:0000256" key="9">
    <source>
        <dbReference type="SAM" id="Coils"/>
    </source>
</evidence>
<organism evidence="12">
    <name type="scientific">Treponema denticola OTK</name>
    <dbReference type="NCBI Taxonomy" id="999434"/>
    <lineage>
        <taxon>Bacteria</taxon>
        <taxon>Pseudomonadati</taxon>
        <taxon>Spirochaetota</taxon>
        <taxon>Spirochaetia</taxon>
        <taxon>Spirochaetales</taxon>
        <taxon>Treponemataceae</taxon>
        <taxon>Treponema</taxon>
    </lineage>
</organism>
<keyword evidence="8" id="KW-0902">Two-component regulatory system</keyword>
<dbReference type="RefSeq" id="WP_002691195.1">
    <property type="nucleotide sequence ID" value="NZ_CM001797.1"/>
</dbReference>
<evidence type="ECO:0000256" key="3">
    <source>
        <dbReference type="ARBA" id="ARBA00022553"/>
    </source>
</evidence>
<dbReference type="GO" id="GO:0000155">
    <property type="term" value="F:phosphorelay sensor kinase activity"/>
    <property type="evidence" value="ECO:0007669"/>
    <property type="project" value="InterPro"/>
</dbReference>
<feature type="transmembrane region" description="Helical" evidence="10">
    <location>
        <begin position="56"/>
        <end position="85"/>
    </location>
</feature>
<feature type="transmembrane region" description="Helical" evidence="10">
    <location>
        <begin position="121"/>
        <end position="139"/>
    </location>
</feature>
<evidence type="ECO:0000256" key="1">
    <source>
        <dbReference type="ARBA" id="ARBA00000085"/>
    </source>
</evidence>
<dbReference type="Proteomes" id="UP000011701">
    <property type="component" value="Chromosome"/>
</dbReference>
<dbReference type="GO" id="GO:0005524">
    <property type="term" value="F:ATP binding"/>
    <property type="evidence" value="ECO:0007669"/>
    <property type="project" value="UniProtKB-KW"/>
</dbReference>
<dbReference type="Gene3D" id="3.30.565.10">
    <property type="entry name" value="Histidine kinase-like ATPase, C-terminal domain"/>
    <property type="match status" value="1"/>
</dbReference>
<feature type="transmembrane region" description="Helical" evidence="10">
    <location>
        <begin position="5"/>
        <end position="23"/>
    </location>
</feature>
<dbReference type="GO" id="GO:0016020">
    <property type="term" value="C:membrane"/>
    <property type="evidence" value="ECO:0007669"/>
    <property type="project" value="InterPro"/>
</dbReference>